<dbReference type="Gramene" id="C.cajan_24442.t">
    <property type="protein sequence ID" value="C.cajan_24442.t.cds1"/>
    <property type="gene ID" value="C.cajan_24442"/>
</dbReference>
<name>A0A151SFK4_CAJCA</name>
<protein>
    <submittedName>
        <fullName evidence="1">Uncharacterized protein</fullName>
    </submittedName>
</protein>
<dbReference type="Proteomes" id="UP000075243">
    <property type="component" value="Unassembled WGS sequence"/>
</dbReference>
<dbReference type="EMBL" id="KQ483413">
    <property type="protein sequence ID" value="KYP53518.1"/>
    <property type="molecule type" value="Genomic_DNA"/>
</dbReference>
<sequence>MAGGFYEVKCVHIFREANQVADIFAKLGLSFIEGFQCFNTPPMGKFFGY</sequence>
<accession>A0A151SFK4</accession>
<evidence type="ECO:0000313" key="1">
    <source>
        <dbReference type="EMBL" id="KYP53518.1"/>
    </source>
</evidence>
<proteinExistence type="predicted"/>
<evidence type="ECO:0000313" key="2">
    <source>
        <dbReference type="Proteomes" id="UP000075243"/>
    </source>
</evidence>
<keyword evidence="2" id="KW-1185">Reference proteome</keyword>
<organism evidence="1 2">
    <name type="scientific">Cajanus cajan</name>
    <name type="common">Pigeon pea</name>
    <name type="synonym">Cajanus indicus</name>
    <dbReference type="NCBI Taxonomy" id="3821"/>
    <lineage>
        <taxon>Eukaryota</taxon>
        <taxon>Viridiplantae</taxon>
        <taxon>Streptophyta</taxon>
        <taxon>Embryophyta</taxon>
        <taxon>Tracheophyta</taxon>
        <taxon>Spermatophyta</taxon>
        <taxon>Magnoliopsida</taxon>
        <taxon>eudicotyledons</taxon>
        <taxon>Gunneridae</taxon>
        <taxon>Pentapetalae</taxon>
        <taxon>rosids</taxon>
        <taxon>fabids</taxon>
        <taxon>Fabales</taxon>
        <taxon>Fabaceae</taxon>
        <taxon>Papilionoideae</taxon>
        <taxon>50 kb inversion clade</taxon>
        <taxon>NPAAA clade</taxon>
        <taxon>indigoferoid/millettioid clade</taxon>
        <taxon>Phaseoleae</taxon>
        <taxon>Cajanus</taxon>
    </lineage>
</organism>
<reference evidence="1" key="1">
    <citation type="journal article" date="2012" name="Nat. Biotechnol.">
        <title>Draft genome sequence of pigeonpea (Cajanus cajan), an orphan legume crop of resource-poor farmers.</title>
        <authorList>
            <person name="Varshney R.K."/>
            <person name="Chen W."/>
            <person name="Li Y."/>
            <person name="Bharti A.K."/>
            <person name="Saxena R.K."/>
            <person name="Schlueter J.A."/>
            <person name="Donoghue M.T."/>
            <person name="Azam S."/>
            <person name="Fan G."/>
            <person name="Whaley A.M."/>
            <person name="Farmer A.D."/>
            <person name="Sheridan J."/>
            <person name="Iwata A."/>
            <person name="Tuteja R."/>
            <person name="Penmetsa R.V."/>
            <person name="Wu W."/>
            <person name="Upadhyaya H.D."/>
            <person name="Yang S.P."/>
            <person name="Shah T."/>
            <person name="Saxena K.B."/>
            <person name="Michael T."/>
            <person name="McCombie W.R."/>
            <person name="Yang B."/>
            <person name="Zhang G."/>
            <person name="Yang H."/>
            <person name="Wang J."/>
            <person name="Spillane C."/>
            <person name="Cook D.R."/>
            <person name="May G.D."/>
            <person name="Xu X."/>
            <person name="Jackson S.A."/>
        </authorList>
    </citation>
    <scope>NUCLEOTIDE SEQUENCE [LARGE SCALE GENOMIC DNA]</scope>
</reference>
<dbReference type="AlphaFoldDB" id="A0A151SFK4"/>
<gene>
    <name evidence="1" type="ORF">KK1_024656</name>
</gene>